<dbReference type="InterPro" id="IPR006181">
    <property type="entry name" value="D-amino_acid_oxidase_CS"/>
</dbReference>
<dbReference type="GeneTree" id="ENSGT00390000018635"/>
<dbReference type="EC" id="1.4.3.1" evidence="8"/>
<comment type="function">
    <text evidence="10">Selectively catalyzes the oxidative deamination of acidic amino acids. Suppresses the level of D-aspartate in the brain, an amino acid that can act as an agonist for glutamate receptors. Protects the organism from the toxicity of D-amino acids. May also function in the intestine.</text>
</comment>
<evidence type="ECO:0000256" key="8">
    <source>
        <dbReference type="ARBA" id="ARBA00044520"/>
    </source>
</evidence>
<dbReference type="Ensembl" id="ENSMMDT00005052789.1">
    <property type="protein sequence ID" value="ENSMMDP00005051777.1"/>
    <property type="gene ID" value="ENSMMDG00005023395.1"/>
</dbReference>
<feature type="binding site" evidence="13">
    <location>
        <begin position="250"/>
        <end position="255"/>
    </location>
    <ligand>
        <name>FAD</name>
        <dbReference type="ChEBI" id="CHEBI:57692"/>
    </ligand>
</feature>
<accession>A0A668AEE9</accession>
<comment type="subcellular location">
    <subcellularLocation>
        <location evidence="2">Peroxisome matrix</location>
    </subcellularLocation>
</comment>
<reference evidence="15" key="3">
    <citation type="submission" date="2025-09" db="UniProtKB">
        <authorList>
            <consortium name="Ensembl"/>
        </authorList>
    </citation>
    <scope>IDENTIFICATION</scope>
</reference>
<evidence type="ECO:0000256" key="6">
    <source>
        <dbReference type="ARBA" id="ARBA00023002"/>
    </source>
</evidence>
<dbReference type="GO" id="GO:0005782">
    <property type="term" value="C:peroxisomal matrix"/>
    <property type="evidence" value="ECO:0007669"/>
    <property type="project" value="UniProtKB-SubCell"/>
</dbReference>
<reference evidence="15" key="2">
    <citation type="submission" date="2025-08" db="UniProtKB">
        <authorList>
            <consortium name="Ensembl"/>
        </authorList>
    </citation>
    <scope>IDENTIFICATION</scope>
</reference>
<keyword evidence="16" id="KW-1185">Reference proteome</keyword>
<dbReference type="Gene3D" id="3.30.9.10">
    <property type="entry name" value="D-Amino Acid Oxidase, subunit A, domain 2"/>
    <property type="match status" value="2"/>
</dbReference>
<dbReference type="Proteomes" id="UP000472263">
    <property type="component" value="Chromosome 22"/>
</dbReference>
<dbReference type="PANTHER" id="PTHR11530:SF11">
    <property type="entry name" value="D-ASPARTATE OXIDASE"/>
    <property type="match status" value="1"/>
</dbReference>
<evidence type="ECO:0000256" key="3">
    <source>
        <dbReference type="ARBA" id="ARBA00006730"/>
    </source>
</evidence>
<evidence type="ECO:0000256" key="13">
    <source>
        <dbReference type="PIRSR" id="PIRSR000189-1"/>
    </source>
</evidence>
<dbReference type="InterPro" id="IPR023209">
    <property type="entry name" value="DAO"/>
</dbReference>
<dbReference type="GO" id="GO:0008445">
    <property type="term" value="F:D-aspartate oxidase activity"/>
    <property type="evidence" value="ECO:0007669"/>
    <property type="project" value="UniProtKB-EC"/>
</dbReference>
<keyword evidence="7" id="KW-0576">Peroxisome</keyword>
<dbReference type="AlphaFoldDB" id="A0A668AEE9"/>
<evidence type="ECO:0000256" key="2">
    <source>
        <dbReference type="ARBA" id="ARBA00004253"/>
    </source>
</evidence>
<name>A0A668AEE9_9TELE</name>
<evidence type="ECO:0000256" key="5">
    <source>
        <dbReference type="ARBA" id="ARBA00022827"/>
    </source>
</evidence>
<feature type="domain" description="FAD dependent oxidoreductase" evidence="14">
    <location>
        <begin position="5"/>
        <end position="190"/>
    </location>
</feature>
<comment type="catalytic activity">
    <reaction evidence="11">
        <text>D-aspartate + O2 + H2O = oxaloacetate + H2O2 + NH4(+)</text>
        <dbReference type="Rhea" id="RHEA:12512"/>
        <dbReference type="ChEBI" id="CHEBI:15377"/>
        <dbReference type="ChEBI" id="CHEBI:15379"/>
        <dbReference type="ChEBI" id="CHEBI:16240"/>
        <dbReference type="ChEBI" id="CHEBI:16452"/>
        <dbReference type="ChEBI" id="CHEBI:28938"/>
        <dbReference type="ChEBI" id="CHEBI:29990"/>
        <dbReference type="EC" id="1.4.3.1"/>
    </reaction>
    <physiologicalReaction direction="left-to-right" evidence="11">
        <dbReference type="Rhea" id="RHEA:12513"/>
    </physiologicalReaction>
</comment>
<dbReference type="GO" id="GO:0071949">
    <property type="term" value="F:FAD binding"/>
    <property type="evidence" value="ECO:0007669"/>
    <property type="project" value="InterPro"/>
</dbReference>
<dbReference type="PIRSF" id="PIRSF000189">
    <property type="entry name" value="D-aa_oxidase"/>
    <property type="match status" value="1"/>
</dbReference>
<keyword evidence="5 13" id="KW-0274">FAD</keyword>
<keyword evidence="4" id="KW-0285">Flavoprotein</keyword>
<feature type="binding site" evidence="13">
    <location>
        <position position="251"/>
    </location>
    <ligand>
        <name>D-dopa</name>
        <dbReference type="ChEBI" id="CHEBI:149689"/>
    </ligand>
</feature>
<proteinExistence type="inferred from homology"/>
<dbReference type="Gene3D" id="3.40.50.720">
    <property type="entry name" value="NAD(P)-binding Rossmann-like Domain"/>
    <property type="match status" value="2"/>
</dbReference>
<dbReference type="InterPro" id="IPR006076">
    <property type="entry name" value="FAD-dep_OxRdtase"/>
</dbReference>
<dbReference type="GO" id="GO:0019478">
    <property type="term" value="P:D-amino acid catabolic process"/>
    <property type="evidence" value="ECO:0007669"/>
    <property type="project" value="TreeGrafter"/>
</dbReference>
<evidence type="ECO:0000256" key="9">
    <source>
        <dbReference type="ARBA" id="ARBA00044541"/>
    </source>
</evidence>
<feature type="domain" description="FAD dependent oxidoreductase" evidence="14">
    <location>
        <begin position="195"/>
        <end position="261"/>
    </location>
</feature>
<comment type="cofactor">
    <cofactor evidence="1 13">
        <name>FAD</name>
        <dbReference type="ChEBI" id="CHEBI:57692"/>
    </cofactor>
</comment>
<protein>
    <recommendedName>
        <fullName evidence="9">D-aspartate oxidase</fullName>
        <ecNumber evidence="8">1.4.3.1</ecNumber>
    </recommendedName>
</protein>
<evidence type="ECO:0000313" key="16">
    <source>
        <dbReference type="Proteomes" id="UP000472263"/>
    </source>
</evidence>
<evidence type="ECO:0000256" key="10">
    <source>
        <dbReference type="ARBA" id="ARBA00046214"/>
    </source>
</evidence>
<evidence type="ECO:0000256" key="4">
    <source>
        <dbReference type="ARBA" id="ARBA00022630"/>
    </source>
</evidence>
<evidence type="ECO:0000256" key="12">
    <source>
        <dbReference type="ARBA" id="ARBA00049882"/>
    </source>
</evidence>
<dbReference type="GO" id="GO:0006533">
    <property type="term" value="P:L-aspartate catabolic process"/>
    <property type="evidence" value="ECO:0007669"/>
    <property type="project" value="TreeGrafter"/>
</dbReference>
<evidence type="ECO:0000259" key="14">
    <source>
        <dbReference type="Pfam" id="PF01266"/>
    </source>
</evidence>
<evidence type="ECO:0000256" key="1">
    <source>
        <dbReference type="ARBA" id="ARBA00001974"/>
    </source>
</evidence>
<dbReference type="SUPFAM" id="SSF51971">
    <property type="entry name" value="Nucleotide-binding domain"/>
    <property type="match status" value="1"/>
</dbReference>
<gene>
    <name evidence="15" type="primary">DDO</name>
    <name evidence="15" type="synonym">LOC115354178</name>
</gene>
<feature type="binding site" evidence="13">
    <location>
        <position position="166"/>
    </location>
    <ligand>
        <name>FAD</name>
        <dbReference type="ChEBI" id="CHEBI:57692"/>
    </ligand>
</feature>
<evidence type="ECO:0000313" key="15">
    <source>
        <dbReference type="Ensembl" id="ENSMMDP00005051777.1"/>
    </source>
</evidence>
<keyword evidence="6" id="KW-0560">Oxidoreductase</keyword>
<organism evidence="15 16">
    <name type="scientific">Myripristis murdjan</name>
    <name type="common">pinecone soldierfish</name>
    <dbReference type="NCBI Taxonomy" id="586833"/>
    <lineage>
        <taxon>Eukaryota</taxon>
        <taxon>Metazoa</taxon>
        <taxon>Chordata</taxon>
        <taxon>Craniata</taxon>
        <taxon>Vertebrata</taxon>
        <taxon>Euteleostomi</taxon>
        <taxon>Actinopterygii</taxon>
        <taxon>Neopterygii</taxon>
        <taxon>Teleostei</taxon>
        <taxon>Neoteleostei</taxon>
        <taxon>Acanthomorphata</taxon>
        <taxon>Holocentriformes</taxon>
        <taxon>Holocentridae</taxon>
        <taxon>Myripristis</taxon>
    </lineage>
</organism>
<evidence type="ECO:0000256" key="11">
    <source>
        <dbReference type="ARBA" id="ARBA00047522"/>
    </source>
</evidence>
<comment type="catalytic activity">
    <reaction evidence="12">
        <text>D-glutamate + O2 + H2O = 2-oxoglutarate + H2O2 + NH4(+)</text>
        <dbReference type="Rhea" id="RHEA:10028"/>
        <dbReference type="ChEBI" id="CHEBI:15377"/>
        <dbReference type="ChEBI" id="CHEBI:15379"/>
        <dbReference type="ChEBI" id="CHEBI:16240"/>
        <dbReference type="ChEBI" id="CHEBI:16810"/>
        <dbReference type="ChEBI" id="CHEBI:28938"/>
        <dbReference type="ChEBI" id="CHEBI:29986"/>
    </reaction>
    <physiologicalReaction direction="left-to-right" evidence="12">
        <dbReference type="Rhea" id="RHEA:10029"/>
    </physiologicalReaction>
</comment>
<dbReference type="PROSITE" id="PS00677">
    <property type="entry name" value="DAO"/>
    <property type="match status" value="1"/>
</dbReference>
<dbReference type="PANTHER" id="PTHR11530">
    <property type="entry name" value="D-AMINO ACID OXIDASE"/>
    <property type="match status" value="1"/>
</dbReference>
<dbReference type="Pfam" id="PF01266">
    <property type="entry name" value="DAO"/>
    <property type="match status" value="2"/>
</dbReference>
<evidence type="ECO:0000256" key="7">
    <source>
        <dbReference type="ARBA" id="ARBA00023140"/>
    </source>
</evidence>
<comment type="similarity">
    <text evidence="3">Belongs to the DAMOX/DASOX family.</text>
</comment>
<feature type="binding site" evidence="13">
    <location>
        <position position="221"/>
    </location>
    <ligand>
        <name>D-dopa</name>
        <dbReference type="ChEBI" id="CHEBI:149689"/>
    </ligand>
</feature>
<sequence length="281" mass="31272">MKSVRVVVVGAGVIGFSTAVCIAEALPFCSVTLVAERFTPDTTSDVAAGIIWNSGYPDIPVERQRRWFKDNFDHFLAIAQSQHAPEAGVMMSSGWQIFKEVPAEKKPYWSDLVLGFRHMTASELKRFPDHKFGQAFTTLKCECSTYLPWLEKRFKKAGGRVEQRKVNSLQELSGYDIIVNCSGLGSKTLVGDTQMSIIERCSRLEPSLSKAKVLSTWVGLRPGRRNVRVEREEVLLQGRWVPVVHNYGHGGGGVTISWGTALDALGLVRQCIHEMPLHAKL</sequence>
<reference evidence="15" key="1">
    <citation type="submission" date="2019-06" db="EMBL/GenBank/DDBJ databases">
        <authorList>
            <consortium name="Wellcome Sanger Institute Data Sharing"/>
        </authorList>
    </citation>
    <scope>NUCLEOTIDE SEQUENCE [LARGE SCALE GENOMIC DNA]</scope>
</reference>
<feature type="binding site" evidence="13">
    <location>
        <begin position="43"/>
        <end position="44"/>
    </location>
    <ligand>
        <name>FAD</name>
        <dbReference type="ChEBI" id="CHEBI:57692"/>
    </ligand>
</feature>